<dbReference type="Pfam" id="PF10143">
    <property type="entry name" value="PhosphMutase"/>
    <property type="match status" value="1"/>
</dbReference>
<sequence>MRTKIVILVGDGMGDFPVASLGGRTPLEVARIPHMNRIAGLGEMGRVQTIPQGMEPGSDIANMALLGYDPAVYHTGRAPLEAASMGVSLDSHQVAFRCNLVYVETDEQGVRRMGDHSAGHISTEEARDLVAALQQACDGLPLRLHAGVSYRHLLVWDHGDESIRTTPPHDILGEPADGYAEVYERVEVLSRFVSRAARILADHPVNVKRREEGKRPANAVWPWGQGRAPSMPTLQERFGLTGCMISAVDLLKGLGVYAGLEPVHVPGATGYLDTNYQGKVDAALRALEDVDLVFVHVEAPDEASHEGSLEKKIQAIQDFDAKVVGPILEGLRHKGPVHLLVAADHLTPLSIRTHVGDPSLFALFKGDWATATPPAVEVFFHEAAASETGLHLPSGEALFRRLVGST</sequence>
<feature type="domain" description="Metalloenzyme" evidence="7">
    <location>
        <begin position="4"/>
        <end position="367"/>
    </location>
</feature>
<evidence type="ECO:0000313" key="9">
    <source>
        <dbReference type="Proteomes" id="UP000184076"/>
    </source>
</evidence>
<dbReference type="PIRSF" id="PIRSF006392">
    <property type="entry name" value="IPGAM_arch"/>
    <property type="match status" value="1"/>
</dbReference>
<evidence type="ECO:0000259" key="7">
    <source>
        <dbReference type="Pfam" id="PF01676"/>
    </source>
</evidence>
<dbReference type="GO" id="GO:0006096">
    <property type="term" value="P:glycolytic process"/>
    <property type="evidence" value="ECO:0007669"/>
    <property type="project" value="UniProtKB-KW"/>
</dbReference>
<evidence type="ECO:0000313" key="8">
    <source>
        <dbReference type="EMBL" id="SHF36054.1"/>
    </source>
</evidence>
<dbReference type="Gene3D" id="3.40.720.10">
    <property type="entry name" value="Alkaline Phosphatase, subunit A"/>
    <property type="match status" value="1"/>
</dbReference>
<dbReference type="InterPro" id="IPR042253">
    <property type="entry name" value="Pglycerate_mutase_ApgM_sf"/>
</dbReference>
<dbReference type="NCBIfam" id="NF003242">
    <property type="entry name" value="PRK04200.1"/>
    <property type="match status" value="1"/>
</dbReference>
<dbReference type="EMBL" id="FQVB01000016">
    <property type="protein sequence ID" value="SHF36054.1"/>
    <property type="molecule type" value="Genomic_DNA"/>
</dbReference>
<dbReference type="PANTHER" id="PTHR31209:SF4">
    <property type="entry name" value="2,3-BISPHOSPHOGLYCERATE-INDEPENDENT PHOSPHOGLYCERATE MUTASE"/>
    <property type="match status" value="1"/>
</dbReference>
<dbReference type="NCBIfam" id="TIGR02535">
    <property type="entry name" value="hyp_Hser_kinase"/>
    <property type="match status" value="1"/>
</dbReference>
<dbReference type="InterPro" id="IPR017850">
    <property type="entry name" value="Alkaline_phosphatase_core_sf"/>
</dbReference>
<dbReference type="InterPro" id="IPR023665">
    <property type="entry name" value="ApgAM_prokaryotes"/>
</dbReference>
<keyword evidence="6" id="KW-0413">Isomerase</keyword>
<accession>A0A1M5B0L2</accession>
<dbReference type="RefSeq" id="WP_073038673.1">
    <property type="nucleotide sequence ID" value="NZ_FQVB01000016.1"/>
</dbReference>
<comment type="pathway">
    <text evidence="3">Carbohydrate degradation.</text>
</comment>
<evidence type="ECO:0000256" key="4">
    <source>
        <dbReference type="ARBA" id="ARBA00005524"/>
    </source>
</evidence>
<dbReference type="NCBIfam" id="TIGR00306">
    <property type="entry name" value="apgM"/>
    <property type="match status" value="1"/>
</dbReference>
<evidence type="ECO:0000256" key="3">
    <source>
        <dbReference type="ARBA" id="ARBA00004921"/>
    </source>
</evidence>
<dbReference type="InterPro" id="IPR006124">
    <property type="entry name" value="Metalloenzyme"/>
</dbReference>
<dbReference type="SUPFAM" id="SSF53649">
    <property type="entry name" value="Alkaline phosphatase-like"/>
    <property type="match status" value="1"/>
</dbReference>
<proteinExistence type="inferred from homology"/>
<protein>
    <submittedName>
        <fullName evidence="8">Phosphoglycerate mutase</fullName>
    </submittedName>
</protein>
<evidence type="ECO:0000256" key="6">
    <source>
        <dbReference type="ARBA" id="ARBA00023235"/>
    </source>
</evidence>
<dbReference type="GO" id="GO:0004619">
    <property type="term" value="F:phosphoglycerate mutase activity"/>
    <property type="evidence" value="ECO:0007669"/>
    <property type="project" value="UniProtKB-EC"/>
</dbReference>
<comment type="catalytic activity">
    <reaction evidence="1">
        <text>(2R)-2-phosphoglycerate = (2R)-3-phosphoglycerate</text>
        <dbReference type="Rhea" id="RHEA:15901"/>
        <dbReference type="ChEBI" id="CHEBI:58272"/>
        <dbReference type="ChEBI" id="CHEBI:58289"/>
        <dbReference type="EC" id="5.4.2.12"/>
    </reaction>
</comment>
<comment type="function">
    <text evidence="2">Catalyzes the interconversion of 2-phosphoglycerate and 3-phosphoglycerate.</text>
</comment>
<dbReference type="Pfam" id="PF01676">
    <property type="entry name" value="Metalloenzyme"/>
    <property type="match status" value="1"/>
</dbReference>
<comment type="similarity">
    <text evidence="4">Belongs to the BPG-independent phosphoglycerate mutase family. A-PGAM subfamily.</text>
</comment>
<reference evidence="9" key="1">
    <citation type="submission" date="2016-11" db="EMBL/GenBank/DDBJ databases">
        <authorList>
            <person name="Varghese N."/>
            <person name="Submissions S."/>
        </authorList>
    </citation>
    <scope>NUCLEOTIDE SEQUENCE [LARGE SCALE GENOMIC DNA]</scope>
    <source>
        <strain evidence="9">DSM 9756</strain>
    </source>
</reference>
<evidence type="ECO:0000256" key="2">
    <source>
        <dbReference type="ARBA" id="ARBA00002315"/>
    </source>
</evidence>
<dbReference type="CDD" id="cd16011">
    <property type="entry name" value="iPGM_like"/>
    <property type="match status" value="1"/>
</dbReference>
<dbReference type="Proteomes" id="UP000184076">
    <property type="component" value="Unassembled WGS sequence"/>
</dbReference>
<keyword evidence="9" id="KW-1185">Reference proteome</keyword>
<name>A0A1M5B0L2_9BACT</name>
<gene>
    <name evidence="8" type="ORF">SAMN02745206_01810</name>
</gene>
<organism evidence="8 9">
    <name type="scientific">Desulfacinum infernum DSM 9756</name>
    <dbReference type="NCBI Taxonomy" id="1121391"/>
    <lineage>
        <taxon>Bacteria</taxon>
        <taxon>Pseudomonadati</taxon>
        <taxon>Thermodesulfobacteriota</taxon>
        <taxon>Syntrophobacteria</taxon>
        <taxon>Syntrophobacterales</taxon>
        <taxon>Syntrophobacteraceae</taxon>
        <taxon>Desulfacinum</taxon>
    </lineage>
</organism>
<dbReference type="PANTHER" id="PTHR31209">
    <property type="entry name" value="COFACTOR-INDEPENDENT PHOSPHOGLYCERATE MUTASE"/>
    <property type="match status" value="1"/>
</dbReference>
<dbReference type="GO" id="GO:0046872">
    <property type="term" value="F:metal ion binding"/>
    <property type="evidence" value="ECO:0007669"/>
    <property type="project" value="InterPro"/>
</dbReference>
<dbReference type="InterPro" id="IPR004456">
    <property type="entry name" value="Pglycerate_mutase_ApgM"/>
</dbReference>
<evidence type="ECO:0000256" key="1">
    <source>
        <dbReference type="ARBA" id="ARBA00000370"/>
    </source>
</evidence>
<keyword evidence="5" id="KW-0324">Glycolysis</keyword>
<dbReference type="STRING" id="1121391.SAMN02745206_01810"/>
<evidence type="ECO:0000256" key="5">
    <source>
        <dbReference type="ARBA" id="ARBA00023152"/>
    </source>
</evidence>
<dbReference type="Gene3D" id="3.30.70.2130">
    <property type="entry name" value="Metalloenzyme domain"/>
    <property type="match status" value="1"/>
</dbReference>
<dbReference type="AlphaFoldDB" id="A0A1M5B0L2"/>